<feature type="domain" description="HTH marR-type" evidence="2">
    <location>
        <begin position="17"/>
        <end position="64"/>
    </location>
</feature>
<dbReference type="Proteomes" id="UP001149009">
    <property type="component" value="Unassembled WGS sequence"/>
</dbReference>
<comment type="caution">
    <text evidence="3">The sequence shown here is derived from an EMBL/GenBank/DDBJ whole genome shotgun (WGS) entry which is preliminary data.</text>
</comment>
<dbReference type="InterPro" id="IPR036390">
    <property type="entry name" value="WH_DNA-bd_sf"/>
</dbReference>
<dbReference type="Gene3D" id="1.10.10.10">
    <property type="entry name" value="Winged helix-like DNA-binding domain superfamily/Winged helix DNA-binding domain"/>
    <property type="match status" value="1"/>
</dbReference>
<keyword evidence="4" id="KW-1185">Reference proteome</keyword>
<organism evidence="3 4">
    <name type="scientific">Chelativorans petroleitrophicus</name>
    <dbReference type="NCBI Taxonomy" id="2975484"/>
    <lineage>
        <taxon>Bacteria</taxon>
        <taxon>Pseudomonadati</taxon>
        <taxon>Pseudomonadota</taxon>
        <taxon>Alphaproteobacteria</taxon>
        <taxon>Hyphomicrobiales</taxon>
        <taxon>Phyllobacteriaceae</taxon>
        <taxon>Chelativorans</taxon>
    </lineage>
</organism>
<evidence type="ECO:0000256" key="1">
    <source>
        <dbReference type="ARBA" id="ARBA00006479"/>
    </source>
</evidence>
<dbReference type="SUPFAM" id="SSF46785">
    <property type="entry name" value="Winged helix' DNA-binding domain"/>
    <property type="match status" value="1"/>
</dbReference>
<dbReference type="InterPro" id="IPR036388">
    <property type="entry name" value="WH-like_DNA-bd_sf"/>
</dbReference>
<dbReference type="AlphaFoldDB" id="A0A9X3B7D2"/>
<name>A0A9X3B7D2_9HYPH</name>
<dbReference type="Pfam" id="PF00480">
    <property type="entry name" value="ROK"/>
    <property type="match status" value="1"/>
</dbReference>
<dbReference type="Gene3D" id="3.30.420.40">
    <property type="match status" value="2"/>
</dbReference>
<proteinExistence type="inferred from homology"/>
<dbReference type="Pfam" id="PF12802">
    <property type="entry name" value="MarR_2"/>
    <property type="match status" value="1"/>
</dbReference>
<accession>A0A9X3B7D2</accession>
<dbReference type="SUPFAM" id="SSF53067">
    <property type="entry name" value="Actin-like ATPase domain"/>
    <property type="match status" value="1"/>
</dbReference>
<comment type="similarity">
    <text evidence="1">Belongs to the ROK (NagC/XylR) family.</text>
</comment>
<dbReference type="GO" id="GO:0003700">
    <property type="term" value="F:DNA-binding transcription factor activity"/>
    <property type="evidence" value="ECO:0007669"/>
    <property type="project" value="InterPro"/>
</dbReference>
<dbReference type="PANTHER" id="PTHR18964:SF149">
    <property type="entry name" value="BIFUNCTIONAL UDP-N-ACETYLGLUCOSAMINE 2-EPIMERASE_N-ACETYLMANNOSAMINE KINASE"/>
    <property type="match status" value="1"/>
</dbReference>
<reference evidence="3" key="1">
    <citation type="submission" date="2022-08" db="EMBL/GenBank/DDBJ databases">
        <title>Chelativorans sichuanense sp. nov., a paraffin oil-degrading bacterium isolated from a mixture of oil-based drill cuttings and paddy soil.</title>
        <authorList>
            <person name="Yu J."/>
            <person name="Liu H."/>
            <person name="Chen Q."/>
        </authorList>
    </citation>
    <scope>NUCLEOTIDE SEQUENCE</scope>
    <source>
        <strain evidence="3">SCAU 2101</strain>
    </source>
</reference>
<sequence length="391" mass="40991">MEWKLEQNGVASSPAALTGSAKAVFRTLAFSGPSTRPQIGAVLGLSRPTMSAAIAELERLGYVEMIGMVQGPLGRRAVQYRIGPGAGHVIAVDAGSTHVRLRVSTLDRRLLYSHVYRLPVRQFVMNEEISRAVAGQVAAALAQAQPEWGPLRALGIAVPTRVVGPGGDAEASRQNVVFTAFRPPSGVAVVLENNVNCAAVAERYYGAAEGEETFAYIQIGLKIGMGLMLGGQLVRGRSGAAGEIGHLSFPLAPGMEPQAGEVERYLGTESLMVRVRADWPVDAGPPPGDTAELLFLAERGNQAAQRHVDRHAADIGAIVATCVSVVDPGLVVLGGGFGASPLLLPRVRETVNRLSYAAEIRSSLLGADATVLGIERLAIERALSAALGEDA</sequence>
<gene>
    <name evidence="3" type="ORF">NYR54_14745</name>
</gene>
<protein>
    <submittedName>
        <fullName evidence="3">ROK family transcriptional regulator</fullName>
    </submittedName>
</protein>
<dbReference type="InterPro" id="IPR000600">
    <property type="entry name" value="ROK"/>
</dbReference>
<evidence type="ECO:0000313" key="3">
    <source>
        <dbReference type="EMBL" id="MCT8991538.1"/>
    </source>
</evidence>
<evidence type="ECO:0000313" key="4">
    <source>
        <dbReference type="Proteomes" id="UP001149009"/>
    </source>
</evidence>
<dbReference type="EMBL" id="JAODNV010000016">
    <property type="protein sequence ID" value="MCT8991538.1"/>
    <property type="molecule type" value="Genomic_DNA"/>
</dbReference>
<dbReference type="InterPro" id="IPR000835">
    <property type="entry name" value="HTH_MarR-typ"/>
</dbReference>
<evidence type="ECO:0000259" key="2">
    <source>
        <dbReference type="Pfam" id="PF12802"/>
    </source>
</evidence>
<dbReference type="InterPro" id="IPR043129">
    <property type="entry name" value="ATPase_NBD"/>
</dbReference>
<dbReference type="PANTHER" id="PTHR18964">
    <property type="entry name" value="ROK (REPRESSOR, ORF, KINASE) FAMILY"/>
    <property type="match status" value="1"/>
</dbReference>
<dbReference type="RefSeq" id="WP_261516465.1">
    <property type="nucleotide sequence ID" value="NZ_JAODNV010000016.1"/>
</dbReference>